<dbReference type="Pfam" id="PF07412">
    <property type="entry name" value="Geminin"/>
    <property type="match status" value="1"/>
</dbReference>
<evidence type="ECO:0000256" key="1">
    <source>
        <dbReference type="ARBA" id="ARBA00004123"/>
    </source>
</evidence>
<comment type="subcellular location">
    <subcellularLocation>
        <location evidence="1">Nucleus</location>
    </subcellularLocation>
</comment>
<dbReference type="PANTHER" id="PTHR13372:SF5">
    <property type="entry name" value="GEMININ"/>
    <property type="match status" value="1"/>
</dbReference>
<evidence type="ECO:0000256" key="6">
    <source>
        <dbReference type="SAM" id="Coils"/>
    </source>
</evidence>
<organism evidence="7">
    <name type="scientific">Rhipicephalus zambeziensis</name>
    <dbReference type="NCBI Taxonomy" id="60191"/>
    <lineage>
        <taxon>Eukaryota</taxon>
        <taxon>Metazoa</taxon>
        <taxon>Ecdysozoa</taxon>
        <taxon>Arthropoda</taxon>
        <taxon>Chelicerata</taxon>
        <taxon>Arachnida</taxon>
        <taxon>Acari</taxon>
        <taxon>Parasitiformes</taxon>
        <taxon>Ixodida</taxon>
        <taxon>Ixodoidea</taxon>
        <taxon>Ixodidae</taxon>
        <taxon>Rhipicephalinae</taxon>
        <taxon>Rhipicephalus</taxon>
        <taxon>Rhipicephalus</taxon>
    </lineage>
</organism>
<dbReference type="SUPFAM" id="SSF111469">
    <property type="entry name" value="Geminin coiled-coil domain"/>
    <property type="match status" value="1"/>
</dbReference>
<name>A0A224YZ61_9ACAR</name>
<reference evidence="7" key="1">
    <citation type="journal article" date="2017" name="Parasit. Vectors">
        <title>Sialotranscriptomics of Rhipicephalus zambeziensis reveals intricate expression profiles of secretory proteins and suggests tight temporal transcriptional regulation during blood-feeding.</title>
        <authorList>
            <person name="de Castro M.H."/>
            <person name="de Klerk D."/>
            <person name="Pienaar R."/>
            <person name="Rees D.J.G."/>
            <person name="Mans B.J."/>
        </authorList>
    </citation>
    <scope>NUCLEOTIDE SEQUENCE</scope>
    <source>
        <tissue evidence="7">Salivary glands</tissue>
    </source>
</reference>
<sequence length="146" mass="15779">MKASSKGVTRKALSEVQQPSVKGLLSRKLAENCGKKDSSSQYWKELAEQRRVALEEAIKENEQLHVTVELLTAENKHLQSIADQALPLADLLKSAQSLHTTCKQLTRAPVIRPYIGAGVIMADAVADDAVVSTPCGEAGEEDIEAL</sequence>
<dbReference type="GO" id="GO:0008156">
    <property type="term" value="P:negative regulation of DNA replication"/>
    <property type="evidence" value="ECO:0007669"/>
    <property type="project" value="TreeGrafter"/>
</dbReference>
<keyword evidence="3 6" id="KW-0175">Coiled coil</keyword>
<evidence type="ECO:0000256" key="4">
    <source>
        <dbReference type="ARBA" id="ARBA00023242"/>
    </source>
</evidence>
<dbReference type="Gene3D" id="1.20.5.1180">
    <property type="entry name" value="Geminin coiled-coil domain"/>
    <property type="match status" value="1"/>
</dbReference>
<keyword evidence="4" id="KW-0539">Nucleus</keyword>
<evidence type="ECO:0000256" key="2">
    <source>
        <dbReference type="ARBA" id="ARBA00007979"/>
    </source>
</evidence>
<dbReference type="PANTHER" id="PTHR13372">
    <property type="entry name" value="GEMININ"/>
    <property type="match status" value="1"/>
</dbReference>
<evidence type="ECO:0000256" key="5">
    <source>
        <dbReference type="ARBA" id="ARBA00023306"/>
    </source>
</evidence>
<comment type="similarity">
    <text evidence="2">Belongs to the geminin family.</text>
</comment>
<dbReference type="CDD" id="cd22589">
    <property type="entry name" value="geminin_CC"/>
    <property type="match status" value="1"/>
</dbReference>
<dbReference type="EMBL" id="GFPF01007956">
    <property type="protein sequence ID" value="MAA19102.1"/>
    <property type="molecule type" value="Transcribed_RNA"/>
</dbReference>
<dbReference type="InterPro" id="IPR022786">
    <property type="entry name" value="Geminin/Multicilin"/>
</dbReference>
<evidence type="ECO:0000313" key="7">
    <source>
        <dbReference type="EMBL" id="MAA19102.1"/>
    </source>
</evidence>
<dbReference type="GO" id="GO:0005634">
    <property type="term" value="C:nucleus"/>
    <property type="evidence" value="ECO:0007669"/>
    <property type="project" value="UniProtKB-SubCell"/>
</dbReference>
<feature type="coiled-coil region" evidence="6">
    <location>
        <begin position="44"/>
        <end position="74"/>
    </location>
</feature>
<evidence type="ECO:0000256" key="3">
    <source>
        <dbReference type="ARBA" id="ARBA00023054"/>
    </source>
</evidence>
<proteinExistence type="inferred from homology"/>
<dbReference type="AlphaFoldDB" id="A0A224YZ61"/>
<dbReference type="GO" id="GO:0045786">
    <property type="term" value="P:negative regulation of cell cycle"/>
    <property type="evidence" value="ECO:0007669"/>
    <property type="project" value="TreeGrafter"/>
</dbReference>
<accession>A0A224YZ61</accession>
<protein>
    <submittedName>
        <fullName evidence="7">Geminin</fullName>
    </submittedName>
</protein>
<keyword evidence="5" id="KW-0131">Cell cycle</keyword>